<evidence type="ECO:0000256" key="6">
    <source>
        <dbReference type="ARBA" id="ARBA00023237"/>
    </source>
</evidence>
<dbReference type="InterPro" id="IPR037066">
    <property type="entry name" value="Plug_dom_sf"/>
</dbReference>
<dbReference type="InterPro" id="IPR039426">
    <property type="entry name" value="TonB-dep_rcpt-like"/>
</dbReference>
<dbReference type="GO" id="GO:0009279">
    <property type="term" value="C:cell outer membrane"/>
    <property type="evidence" value="ECO:0007669"/>
    <property type="project" value="UniProtKB-SubCell"/>
</dbReference>
<dbReference type="Gene3D" id="2.170.130.10">
    <property type="entry name" value="TonB-dependent receptor, plug domain"/>
    <property type="match status" value="1"/>
</dbReference>
<keyword evidence="5 7" id="KW-0472">Membrane</keyword>
<evidence type="ECO:0000313" key="9">
    <source>
        <dbReference type="EMBL" id="OUJ75656.1"/>
    </source>
</evidence>
<dbReference type="Gene3D" id="2.40.170.20">
    <property type="entry name" value="TonB-dependent receptor, beta-barrel domain"/>
    <property type="match status" value="1"/>
</dbReference>
<evidence type="ECO:0000259" key="8">
    <source>
        <dbReference type="Pfam" id="PF07715"/>
    </source>
</evidence>
<dbReference type="Pfam" id="PF07715">
    <property type="entry name" value="Plug"/>
    <property type="match status" value="1"/>
</dbReference>
<dbReference type="AlphaFoldDB" id="A0A243WIK1"/>
<dbReference type="Pfam" id="PF13715">
    <property type="entry name" value="CarbopepD_reg_2"/>
    <property type="match status" value="1"/>
</dbReference>
<evidence type="ECO:0000256" key="1">
    <source>
        <dbReference type="ARBA" id="ARBA00004571"/>
    </source>
</evidence>
<dbReference type="EMBL" id="MTSE01000002">
    <property type="protein sequence ID" value="OUJ75656.1"/>
    <property type="molecule type" value="Genomic_DNA"/>
</dbReference>
<protein>
    <recommendedName>
        <fullName evidence="8">TonB-dependent receptor plug domain-containing protein</fullName>
    </recommendedName>
</protein>
<dbReference type="SUPFAM" id="SSF56935">
    <property type="entry name" value="Porins"/>
    <property type="match status" value="1"/>
</dbReference>
<evidence type="ECO:0000256" key="4">
    <source>
        <dbReference type="ARBA" id="ARBA00022692"/>
    </source>
</evidence>
<gene>
    <name evidence="9" type="ORF">BXP70_05690</name>
</gene>
<accession>A0A243WIK1</accession>
<dbReference type="InterPro" id="IPR023996">
    <property type="entry name" value="TonB-dep_OMP_SusC/RagA"/>
</dbReference>
<dbReference type="NCBIfam" id="TIGR04057">
    <property type="entry name" value="SusC_RagA_signa"/>
    <property type="match status" value="1"/>
</dbReference>
<dbReference type="SUPFAM" id="SSF49464">
    <property type="entry name" value="Carboxypeptidase regulatory domain-like"/>
    <property type="match status" value="1"/>
</dbReference>
<dbReference type="Proteomes" id="UP000194873">
    <property type="component" value="Unassembled WGS sequence"/>
</dbReference>
<comment type="subcellular location">
    <subcellularLocation>
        <location evidence="1 7">Cell outer membrane</location>
        <topology evidence="1 7">Multi-pass membrane protein</topology>
    </subcellularLocation>
</comment>
<reference evidence="9 10" key="1">
    <citation type="submission" date="2017-01" db="EMBL/GenBank/DDBJ databases">
        <title>A new Hymenobacter.</title>
        <authorList>
            <person name="Liang Y."/>
            <person name="Feng F."/>
        </authorList>
    </citation>
    <scope>NUCLEOTIDE SEQUENCE [LARGE SCALE GENOMIC DNA]</scope>
    <source>
        <strain evidence="9">MIMBbqt21</strain>
    </source>
</reference>
<evidence type="ECO:0000256" key="7">
    <source>
        <dbReference type="PROSITE-ProRule" id="PRU01360"/>
    </source>
</evidence>
<dbReference type="InterPro" id="IPR036942">
    <property type="entry name" value="Beta-barrel_TonB_sf"/>
</dbReference>
<evidence type="ECO:0000256" key="3">
    <source>
        <dbReference type="ARBA" id="ARBA00022452"/>
    </source>
</evidence>
<sequence>MPSKPVSANVSVNQDITVTGRVLDDKGEGLPGVNVVVKGTTNGTQTGGDGSYTLTAPDQGILVFSFVGFNPQEVAIAGRTTVNVNLAPDTKTLNEVVVVGYGTQAKSEVTGAIASVKGEELVNQASQNPVSSLQGRVAGLQITNSGAPGTSPDVRIRGIGSIAGSAPLYVVDGTFVPDLSFVNQDDIASIEVLKDAASASIYGVRAANGVIIVTTKRGKQGTPRINYNGFVGVQKVTNQVEMANAQQYATLINEKNGPNSLATSLPSTDWLKQTTQPATIHNHQLSLSGGSDKISYSFSGSYLNQEGLIKKNNFERITARLQTDFNATEHIKLGYSAIFANTNSRDIPSDIFYQAFIAPPVLQPFLPNGRYGDPNLIGSGLGNFSNPQGSLDYYNQKTNGQTLVSNVFASFNILKDFTFRTSVGINYASTKFYNYRKADSLTTAQVYRGNTLRKGFGRSSTLQWENTLTYDKTVGDHHITALLGNTALRTRVEQVIGSINGVPPGSDANYYFNLGTVGTSNLENPVDLFTLASYFGRVNYAYKDRYLLTASFRRDGSSKFSKRWGNFPSVGAGWVLSEESFLKENGIFDFLKLRVSYGLLGNDQVVNNIAIQRASFLAGYTSFFGGQANTGASIDTQVPPNLAWEKVREGDAGLEMRFLNNRLTAEVDYYDRRTIDAVFPIPVLTSPGYTNAGGFYANNASFKNSGVEVAVRWAADAGTDFSYSVGFTGGYNQNKVLSTAGGDAPLFAGGLPVGGYLTTVSRVGAPIGSFYGYQVQGIFQSEQDVARSAQTDAKAGDFQYRDQNGDGVIDDRDKVIIGNPNPKFSYGLNTNFRYKAVDLQVDFQGVGGVDIYNATRGVRYGNENYTEEFYNKRWHGAGTSNTYPSANLTGRNLDPSDFYVEKGDYVRLRNIQLGYNLPKTLFGEKARIQGIRIYANAQNLFTLTNYSGFTPEVGTSYDPTRRPYSAANPTGYVTATGSNSGTNPTSSGIDLNVYPLSVTYNFGVNVSF</sequence>
<organism evidence="9 10">
    <name type="scientific">Hymenobacter crusticola</name>
    <dbReference type="NCBI Taxonomy" id="1770526"/>
    <lineage>
        <taxon>Bacteria</taxon>
        <taxon>Pseudomonadati</taxon>
        <taxon>Bacteroidota</taxon>
        <taxon>Cytophagia</taxon>
        <taxon>Cytophagales</taxon>
        <taxon>Hymenobacteraceae</taxon>
        <taxon>Hymenobacter</taxon>
    </lineage>
</organism>
<comment type="similarity">
    <text evidence="7">Belongs to the TonB-dependent receptor family.</text>
</comment>
<evidence type="ECO:0000256" key="5">
    <source>
        <dbReference type="ARBA" id="ARBA00023136"/>
    </source>
</evidence>
<proteinExistence type="inferred from homology"/>
<evidence type="ECO:0000256" key="2">
    <source>
        <dbReference type="ARBA" id="ARBA00022448"/>
    </source>
</evidence>
<dbReference type="PROSITE" id="PS52016">
    <property type="entry name" value="TONB_DEPENDENT_REC_3"/>
    <property type="match status" value="1"/>
</dbReference>
<keyword evidence="3 7" id="KW-1134">Transmembrane beta strand</keyword>
<feature type="domain" description="TonB-dependent receptor plug" evidence="8">
    <location>
        <begin position="106"/>
        <end position="210"/>
    </location>
</feature>
<dbReference type="Gene3D" id="2.60.40.1120">
    <property type="entry name" value="Carboxypeptidase-like, regulatory domain"/>
    <property type="match status" value="1"/>
</dbReference>
<comment type="caution">
    <text evidence="9">The sequence shown here is derived from an EMBL/GenBank/DDBJ whole genome shotgun (WGS) entry which is preliminary data.</text>
</comment>
<keyword evidence="6 7" id="KW-0998">Cell outer membrane</keyword>
<dbReference type="NCBIfam" id="TIGR04056">
    <property type="entry name" value="OMP_RagA_SusC"/>
    <property type="match status" value="1"/>
</dbReference>
<name>A0A243WIK1_9BACT</name>
<dbReference type="InterPro" id="IPR023997">
    <property type="entry name" value="TonB-dep_OMP_SusC/RagA_CS"/>
</dbReference>
<keyword evidence="4 7" id="KW-0812">Transmembrane</keyword>
<keyword evidence="2 7" id="KW-0813">Transport</keyword>
<dbReference type="InterPro" id="IPR008969">
    <property type="entry name" value="CarboxyPept-like_regulatory"/>
</dbReference>
<keyword evidence="10" id="KW-1185">Reference proteome</keyword>
<evidence type="ECO:0000313" key="10">
    <source>
        <dbReference type="Proteomes" id="UP000194873"/>
    </source>
</evidence>
<dbReference type="InterPro" id="IPR012910">
    <property type="entry name" value="Plug_dom"/>
</dbReference>